<evidence type="ECO:0000256" key="2">
    <source>
        <dbReference type="ARBA" id="ARBA00023015"/>
    </source>
</evidence>
<dbReference type="InterPro" id="IPR007324">
    <property type="entry name" value="Sugar-bd_dom_put"/>
</dbReference>
<dbReference type="PANTHER" id="PTHR34294:SF1">
    <property type="entry name" value="TRANSCRIPTIONAL REGULATOR LSRR"/>
    <property type="match status" value="1"/>
</dbReference>
<accession>A0A1H5DAF7</accession>
<dbReference type="AlphaFoldDB" id="A0A1H5DAF7"/>
<evidence type="ECO:0000313" key="6">
    <source>
        <dbReference type="EMBL" id="SED75700.1"/>
    </source>
</evidence>
<dbReference type="Pfam" id="PF04198">
    <property type="entry name" value="Sugar-bind"/>
    <property type="match status" value="1"/>
</dbReference>
<dbReference type="GO" id="GO:0030246">
    <property type="term" value="F:carbohydrate binding"/>
    <property type="evidence" value="ECO:0007669"/>
    <property type="project" value="InterPro"/>
</dbReference>
<dbReference type="InterPro" id="IPR051054">
    <property type="entry name" value="SorC_transcr_regulators"/>
</dbReference>
<keyword evidence="4" id="KW-0804">Transcription</keyword>
<name>A0A1H5DAF7_9MICO</name>
<dbReference type="Proteomes" id="UP000199220">
    <property type="component" value="Unassembled WGS sequence"/>
</dbReference>
<comment type="similarity">
    <text evidence="1">Belongs to the SorC transcriptional regulatory family.</text>
</comment>
<dbReference type="GO" id="GO:0003677">
    <property type="term" value="F:DNA binding"/>
    <property type="evidence" value="ECO:0007669"/>
    <property type="project" value="UniProtKB-KW"/>
</dbReference>
<dbReference type="InterPro" id="IPR037171">
    <property type="entry name" value="NagB/RpiA_transferase-like"/>
</dbReference>
<dbReference type="PANTHER" id="PTHR34294">
    <property type="entry name" value="TRANSCRIPTIONAL REGULATOR-RELATED"/>
    <property type="match status" value="1"/>
</dbReference>
<keyword evidence="2" id="KW-0805">Transcription regulation</keyword>
<dbReference type="OrthoDB" id="186585at2"/>
<evidence type="ECO:0000256" key="4">
    <source>
        <dbReference type="ARBA" id="ARBA00023163"/>
    </source>
</evidence>
<reference evidence="7" key="1">
    <citation type="submission" date="2016-10" db="EMBL/GenBank/DDBJ databases">
        <authorList>
            <person name="Varghese N."/>
            <person name="Submissions S."/>
        </authorList>
    </citation>
    <scope>NUCLEOTIDE SEQUENCE [LARGE SCALE GENOMIC DNA]</scope>
    <source>
        <strain evidence="7">DSM 21368</strain>
    </source>
</reference>
<evidence type="ECO:0000256" key="3">
    <source>
        <dbReference type="ARBA" id="ARBA00023125"/>
    </source>
</evidence>
<dbReference type="InterPro" id="IPR036388">
    <property type="entry name" value="WH-like_DNA-bd_sf"/>
</dbReference>
<organism evidence="6 7">
    <name type="scientific">Ruania alba</name>
    <dbReference type="NCBI Taxonomy" id="648782"/>
    <lineage>
        <taxon>Bacteria</taxon>
        <taxon>Bacillati</taxon>
        <taxon>Actinomycetota</taxon>
        <taxon>Actinomycetes</taxon>
        <taxon>Micrococcales</taxon>
        <taxon>Ruaniaceae</taxon>
        <taxon>Ruania</taxon>
    </lineage>
</organism>
<proteinExistence type="inferred from homology"/>
<dbReference type="Gene3D" id="3.40.50.1360">
    <property type="match status" value="1"/>
</dbReference>
<dbReference type="Gene3D" id="1.10.10.10">
    <property type="entry name" value="Winged helix-like DNA-binding domain superfamily/Winged helix DNA-binding domain"/>
    <property type="match status" value="1"/>
</dbReference>
<protein>
    <submittedName>
        <fullName evidence="6">DNA-binding transcriptional regulator LsrR, DeoR family</fullName>
    </submittedName>
</protein>
<dbReference type="STRING" id="648782.SAMN04488554_0616"/>
<keyword evidence="7" id="KW-1185">Reference proteome</keyword>
<dbReference type="RefSeq" id="WP_089771639.1">
    <property type="nucleotide sequence ID" value="NZ_FNTX01000001.1"/>
</dbReference>
<sequence length="306" mass="32651">MDHDELVLMRDVSIDFHLEGKSKVEIAKERALSRFQVARLLSTARELGIVRISIALPEESGADLGNRLAADLGVEVLISPSHSDAAQRRELLARTVARAVRDRVHEGMTVGMSWSRTIEAAARYIDRLAPCDIVQLVGAQPVQGSGDSLELIQRFKGLPGVNTWPIWAPLVVRDAATATGLREQEQIAEALAKADALDLAVVAIGGWSRPTSTVYPNLTESDLEAASAGATVGECSGRLFDADGREVRTPLDERVVAVTLDQLRRTPDVVACGFGAPSAPAIRAAVRGGFASTLVLDADCARALTS</sequence>
<evidence type="ECO:0000256" key="1">
    <source>
        <dbReference type="ARBA" id="ARBA00010466"/>
    </source>
</evidence>
<evidence type="ECO:0000259" key="5">
    <source>
        <dbReference type="Pfam" id="PF04198"/>
    </source>
</evidence>
<dbReference type="SUPFAM" id="SSF100950">
    <property type="entry name" value="NagB/RpiA/CoA transferase-like"/>
    <property type="match status" value="1"/>
</dbReference>
<feature type="domain" description="Sugar-binding" evidence="5">
    <location>
        <begin position="62"/>
        <end position="304"/>
    </location>
</feature>
<gene>
    <name evidence="6" type="ORF">SAMN04488554_0616</name>
</gene>
<evidence type="ECO:0000313" key="7">
    <source>
        <dbReference type="Proteomes" id="UP000199220"/>
    </source>
</evidence>
<keyword evidence="3 6" id="KW-0238">DNA-binding</keyword>
<dbReference type="EMBL" id="FNTX01000001">
    <property type="protein sequence ID" value="SED75700.1"/>
    <property type="molecule type" value="Genomic_DNA"/>
</dbReference>